<evidence type="ECO:0000256" key="1">
    <source>
        <dbReference type="ARBA" id="ARBA00022801"/>
    </source>
</evidence>
<proteinExistence type="predicted"/>
<dbReference type="InterPro" id="IPR003010">
    <property type="entry name" value="C-N_Hydrolase"/>
</dbReference>
<dbReference type="AlphaFoldDB" id="A0A6J5Z4T0"/>
<organism evidence="3">
    <name type="scientific">freshwater metagenome</name>
    <dbReference type="NCBI Taxonomy" id="449393"/>
    <lineage>
        <taxon>unclassified sequences</taxon>
        <taxon>metagenomes</taxon>
        <taxon>ecological metagenomes</taxon>
    </lineage>
</organism>
<dbReference type="SUPFAM" id="SSF56317">
    <property type="entry name" value="Carbon-nitrogen hydrolase"/>
    <property type="match status" value="1"/>
</dbReference>
<evidence type="ECO:0000313" key="3">
    <source>
        <dbReference type="EMBL" id="CAB4337655.1"/>
    </source>
</evidence>
<reference evidence="3" key="1">
    <citation type="submission" date="2020-05" db="EMBL/GenBank/DDBJ databases">
        <authorList>
            <person name="Chiriac C."/>
            <person name="Salcher M."/>
            <person name="Ghai R."/>
            <person name="Kavagutti S V."/>
        </authorList>
    </citation>
    <scope>NUCLEOTIDE SEQUENCE</scope>
</reference>
<feature type="domain" description="CN hydrolase" evidence="2">
    <location>
        <begin position="1"/>
        <end position="206"/>
    </location>
</feature>
<dbReference type="Pfam" id="PF00795">
    <property type="entry name" value="CN_hydrolase"/>
    <property type="match status" value="1"/>
</dbReference>
<gene>
    <name evidence="3" type="ORF">UFOPK3547_00306</name>
</gene>
<dbReference type="GO" id="GO:0016811">
    <property type="term" value="F:hydrolase activity, acting on carbon-nitrogen (but not peptide) bonds, in linear amides"/>
    <property type="evidence" value="ECO:0007669"/>
    <property type="project" value="TreeGrafter"/>
</dbReference>
<dbReference type="InterPro" id="IPR036526">
    <property type="entry name" value="C-N_Hydrolase_sf"/>
</dbReference>
<protein>
    <submittedName>
        <fullName evidence="3">Unannotated protein</fullName>
    </submittedName>
</protein>
<dbReference type="EMBL" id="CAESAN010000016">
    <property type="protein sequence ID" value="CAB4337655.1"/>
    <property type="molecule type" value="Genomic_DNA"/>
</dbReference>
<dbReference type="PROSITE" id="PS50263">
    <property type="entry name" value="CN_HYDROLASE"/>
    <property type="match status" value="1"/>
</dbReference>
<dbReference type="InterPro" id="IPR050345">
    <property type="entry name" value="Aliph_Amidase/BUP"/>
</dbReference>
<sequence>MRPEADLAIFPELFLGGYDLATVEQTAVELDGPELEVVRRAAAEAGTAVLIGLAERDGDRVANSLVAIDEAGEVVAVHRKISLWGDETDSFEAGAELKIVELAGRRIGLLICYEIEFPEMARSLAIAGANLLVTSSANMAPYFADHQLSARARALDNRIPHCYVNRVGSEMGLEFVGGTRVVGSDGTVLEEAPERDECLIVTDVPVPERAEGPADYLGNLPPQLSVAVLPRS</sequence>
<accession>A0A6J5Z4T0</accession>
<dbReference type="Gene3D" id="3.60.110.10">
    <property type="entry name" value="Carbon-nitrogen hydrolase"/>
    <property type="match status" value="1"/>
</dbReference>
<keyword evidence="1" id="KW-0378">Hydrolase</keyword>
<dbReference type="PANTHER" id="PTHR43674:SF2">
    <property type="entry name" value="BETA-UREIDOPROPIONASE"/>
    <property type="match status" value="1"/>
</dbReference>
<evidence type="ECO:0000259" key="2">
    <source>
        <dbReference type="PROSITE" id="PS50263"/>
    </source>
</evidence>
<dbReference type="PANTHER" id="PTHR43674">
    <property type="entry name" value="NITRILASE C965.09-RELATED"/>
    <property type="match status" value="1"/>
</dbReference>
<name>A0A6J5Z4T0_9ZZZZ</name>